<keyword evidence="4" id="KW-0010">Activator</keyword>
<dbReference type="AlphaFoldDB" id="A0A3Q2YZM3"/>
<keyword evidence="9" id="KW-1185">Reference proteome</keyword>
<evidence type="ECO:0000256" key="5">
    <source>
        <dbReference type="ARBA" id="ARBA00023163"/>
    </source>
</evidence>
<dbReference type="Proteomes" id="UP000264820">
    <property type="component" value="Unplaced"/>
</dbReference>
<feature type="domain" description="OCA" evidence="7">
    <location>
        <begin position="16"/>
        <end position="38"/>
    </location>
</feature>
<dbReference type="OMA" id="RTIRVQH"/>
<evidence type="ECO:0000313" key="9">
    <source>
        <dbReference type="Proteomes" id="UP000264820"/>
    </source>
</evidence>
<evidence type="ECO:0000256" key="3">
    <source>
        <dbReference type="ARBA" id="ARBA00023043"/>
    </source>
</evidence>
<dbReference type="GO" id="GO:0010468">
    <property type="term" value="P:regulation of gene expression"/>
    <property type="evidence" value="ECO:0007669"/>
    <property type="project" value="TreeGrafter"/>
</dbReference>
<dbReference type="InterPro" id="IPR002110">
    <property type="entry name" value="Ankyrin_rpt"/>
</dbReference>
<accession>A0A3Q2YZM3</accession>
<dbReference type="GO" id="GO:0003677">
    <property type="term" value="F:DNA binding"/>
    <property type="evidence" value="ECO:0007669"/>
    <property type="project" value="InterPro"/>
</dbReference>
<dbReference type="PANTHER" id="PTHR24124">
    <property type="entry name" value="ANKYRIN REPEAT FAMILY A"/>
    <property type="match status" value="1"/>
</dbReference>
<reference evidence="8" key="2">
    <citation type="submission" date="2025-09" db="UniProtKB">
        <authorList>
            <consortium name="Ensembl"/>
        </authorList>
    </citation>
    <scope>IDENTIFICATION</scope>
</reference>
<dbReference type="InterPro" id="IPR036770">
    <property type="entry name" value="Ankyrin_rpt-contain_sf"/>
</dbReference>
<feature type="repeat" description="ANK" evidence="6">
    <location>
        <begin position="173"/>
        <end position="205"/>
    </location>
</feature>
<evidence type="ECO:0000256" key="4">
    <source>
        <dbReference type="ARBA" id="ARBA00023159"/>
    </source>
</evidence>
<dbReference type="PROSITE" id="PS52003">
    <property type="entry name" value="OCA"/>
    <property type="match status" value="1"/>
</dbReference>
<keyword evidence="5" id="KW-0804">Transcription</keyword>
<protein>
    <submittedName>
        <fullName evidence="8">Zgc:113279</fullName>
    </submittedName>
</protein>
<dbReference type="SMART" id="SM00248">
    <property type="entry name" value="ANK"/>
    <property type="match status" value="2"/>
</dbReference>
<dbReference type="PANTHER" id="PTHR24124:SF8">
    <property type="entry name" value="OCA DOMAIN-CONTAINING PROTEIN"/>
    <property type="match status" value="1"/>
</dbReference>
<keyword evidence="3 6" id="KW-0040">ANK repeat</keyword>
<dbReference type="Gene3D" id="1.25.40.20">
    <property type="entry name" value="Ankyrin repeat-containing domain"/>
    <property type="match status" value="1"/>
</dbReference>
<dbReference type="PROSITE" id="PS50297">
    <property type="entry name" value="ANK_REP_REGION"/>
    <property type="match status" value="1"/>
</dbReference>
<dbReference type="GO" id="GO:0005634">
    <property type="term" value="C:nucleus"/>
    <property type="evidence" value="ECO:0007669"/>
    <property type="project" value="TreeGrafter"/>
</dbReference>
<evidence type="ECO:0000256" key="1">
    <source>
        <dbReference type="ARBA" id="ARBA00022737"/>
    </source>
</evidence>
<dbReference type="GeneTree" id="ENSGT00940000153695"/>
<name>A0A3Q2YZM3_HIPCM</name>
<dbReference type="Pfam" id="PF12796">
    <property type="entry name" value="Ank_2"/>
    <property type="match status" value="1"/>
</dbReference>
<dbReference type="GO" id="GO:0070974">
    <property type="term" value="F:POU domain binding"/>
    <property type="evidence" value="ECO:0007669"/>
    <property type="project" value="InterPro"/>
</dbReference>
<dbReference type="SUPFAM" id="SSF48403">
    <property type="entry name" value="Ankyrin repeat"/>
    <property type="match status" value="1"/>
</dbReference>
<organism evidence="8 9">
    <name type="scientific">Hippocampus comes</name>
    <name type="common">Tiger tail seahorse</name>
    <dbReference type="NCBI Taxonomy" id="109280"/>
    <lineage>
        <taxon>Eukaryota</taxon>
        <taxon>Metazoa</taxon>
        <taxon>Chordata</taxon>
        <taxon>Craniata</taxon>
        <taxon>Vertebrata</taxon>
        <taxon>Euteleostomi</taxon>
        <taxon>Actinopterygii</taxon>
        <taxon>Neopterygii</taxon>
        <taxon>Teleostei</taxon>
        <taxon>Neoteleostei</taxon>
        <taxon>Acanthomorphata</taxon>
        <taxon>Syngnathiaria</taxon>
        <taxon>Syngnathiformes</taxon>
        <taxon>Syngnathoidei</taxon>
        <taxon>Syngnathidae</taxon>
        <taxon>Hippocampus</taxon>
    </lineage>
</organism>
<reference evidence="8" key="1">
    <citation type="submission" date="2025-08" db="UniProtKB">
        <authorList>
            <consortium name="Ensembl"/>
        </authorList>
    </citation>
    <scope>IDENTIFICATION</scope>
</reference>
<dbReference type="PROSITE" id="PS50088">
    <property type="entry name" value="ANK_REPEAT"/>
    <property type="match status" value="1"/>
</dbReference>
<dbReference type="STRING" id="109280.ENSHCOP00000024685"/>
<dbReference type="Ensembl" id="ENSHCOT00000018108.1">
    <property type="protein sequence ID" value="ENSHCOP00000024685.1"/>
    <property type="gene ID" value="ENSHCOG00000014213.1"/>
</dbReference>
<evidence type="ECO:0000313" key="8">
    <source>
        <dbReference type="Ensembl" id="ENSHCOP00000024685.1"/>
    </source>
</evidence>
<evidence type="ECO:0000256" key="6">
    <source>
        <dbReference type="PROSITE-ProRule" id="PRU00023"/>
    </source>
</evidence>
<keyword evidence="1" id="KW-0677">Repeat</keyword>
<dbReference type="InterPro" id="IPR047571">
    <property type="entry name" value="OCA"/>
</dbReference>
<evidence type="ECO:0000259" key="7">
    <source>
        <dbReference type="PROSITE" id="PS52003"/>
    </source>
</evidence>
<proteinExistence type="predicted"/>
<evidence type="ECO:0000256" key="2">
    <source>
        <dbReference type="ARBA" id="ARBA00023015"/>
    </source>
</evidence>
<sequence>MAAPLRRKNHCSQDTKKVYLGVRVKMPVKDLLRNIRIAQGRDPQDPQVTFTTKSSFCANTLAVFHSQRKRPTSSLEELAIIVEVLEEDLRTGTTNSSTIQMSSPSSPVSPEFTFESNGNSFLFVLCRTNEWLSLSPSLHRALHSVASDGRRVLAYAIAKRMAALNSLDLKDSDGMTALLLAAKHNHHLIVEDLINLGARVSERNNSGKSCLHLSAEKGFIRVLEVLKRVMLEGVYIDVEATDKYGMSVLQCASVALKATLQQLELSKNLSQTGLHMLRKEQLLETLECLLQMASYSHVMVRTRTKTVEELEYSPMHVHKNILLNYSMYPVCMNCRPTTES</sequence>
<keyword evidence="2" id="KW-0805">Transcription regulation</keyword>